<gene>
    <name evidence="1" type="ORF">ERX37_08000</name>
</gene>
<proteinExistence type="predicted"/>
<keyword evidence="2" id="KW-1185">Reference proteome</keyword>
<dbReference type="AlphaFoldDB" id="A0A4R6BJ44"/>
<reference evidence="1 2" key="1">
    <citation type="submission" date="2019-01" db="EMBL/GenBank/DDBJ databases">
        <title>Draft genome sequences of the type strains of six Macrococcus species.</title>
        <authorList>
            <person name="Mazhar S."/>
            <person name="Altermann E."/>
            <person name="Hill C."/>
            <person name="Mcauliffe O."/>
        </authorList>
    </citation>
    <scope>NUCLEOTIDE SEQUENCE [LARGE SCALE GENOMIC DNA]</scope>
    <source>
        <strain evidence="1 2">CCM4809</strain>
    </source>
</reference>
<name>A0A4R6BJ44_9STAP</name>
<protein>
    <recommendedName>
        <fullName evidence="3">DUF771 domain-containing protein</fullName>
    </recommendedName>
</protein>
<evidence type="ECO:0000313" key="1">
    <source>
        <dbReference type="EMBL" id="TDM01637.1"/>
    </source>
</evidence>
<organism evidence="1 2">
    <name type="scientific">Macrococcus hajekii</name>
    <dbReference type="NCBI Taxonomy" id="198482"/>
    <lineage>
        <taxon>Bacteria</taxon>
        <taxon>Bacillati</taxon>
        <taxon>Bacillota</taxon>
        <taxon>Bacilli</taxon>
        <taxon>Bacillales</taxon>
        <taxon>Staphylococcaceae</taxon>
        <taxon>Macrococcus</taxon>
    </lineage>
</organism>
<comment type="caution">
    <text evidence="1">The sequence shown here is derived from an EMBL/GenBank/DDBJ whole genome shotgun (WGS) entry which is preliminary data.</text>
</comment>
<evidence type="ECO:0000313" key="2">
    <source>
        <dbReference type="Proteomes" id="UP000295328"/>
    </source>
</evidence>
<dbReference type="OrthoDB" id="2401284at2"/>
<dbReference type="EMBL" id="SCWE01000003">
    <property type="protein sequence ID" value="TDM01637.1"/>
    <property type="molecule type" value="Genomic_DNA"/>
</dbReference>
<dbReference type="Proteomes" id="UP000295328">
    <property type="component" value="Unassembled WGS sequence"/>
</dbReference>
<sequence length="73" mass="8677">MKKALPSQEYVGFADTDEFQRISGISDADLKKKVYPNAEFKKRFIRRFPGSRKRYIKIKPAIDYIWDYLLEGE</sequence>
<accession>A0A4R6BJ44</accession>
<evidence type="ECO:0008006" key="3">
    <source>
        <dbReference type="Google" id="ProtNLM"/>
    </source>
</evidence>